<name>A0A8J2S4Y7_9CRUS</name>
<accession>A0A8J2S4Y7</accession>
<dbReference type="Pfam" id="PF16064">
    <property type="entry name" value="DUF4806"/>
    <property type="match status" value="1"/>
</dbReference>
<comment type="caution">
    <text evidence="2">The sequence shown here is derived from an EMBL/GenBank/DDBJ whole genome shotgun (WGS) entry which is preliminary data.</text>
</comment>
<evidence type="ECO:0000313" key="2">
    <source>
        <dbReference type="EMBL" id="CAH0110655.1"/>
    </source>
</evidence>
<organism evidence="2 3">
    <name type="scientific">Daphnia galeata</name>
    <dbReference type="NCBI Taxonomy" id="27404"/>
    <lineage>
        <taxon>Eukaryota</taxon>
        <taxon>Metazoa</taxon>
        <taxon>Ecdysozoa</taxon>
        <taxon>Arthropoda</taxon>
        <taxon>Crustacea</taxon>
        <taxon>Branchiopoda</taxon>
        <taxon>Diplostraca</taxon>
        <taxon>Cladocera</taxon>
        <taxon>Anomopoda</taxon>
        <taxon>Daphniidae</taxon>
        <taxon>Daphnia</taxon>
    </lineage>
</organism>
<dbReference type="InterPro" id="IPR032071">
    <property type="entry name" value="DUF4806"/>
</dbReference>
<keyword evidence="3" id="KW-1185">Reference proteome</keyword>
<dbReference type="EMBL" id="CAKKLH010000304">
    <property type="protein sequence ID" value="CAH0110655.1"/>
    <property type="molecule type" value="Genomic_DNA"/>
</dbReference>
<sequence>MEMKLMRHQDHDDDDEFLQNLPLKTMDEFNFFDEELNNKSIRKILHNHLTGIGGRDGRNIVRSIAKRLFSKELAKNFSWFGQKGNRNLSLTNIGKAIMRAAKREKPVICERDVIHVMIDFLRHCKDKPRNRQQQQ</sequence>
<protein>
    <recommendedName>
        <fullName evidence="1">DUF4806 domain-containing protein</fullName>
    </recommendedName>
</protein>
<dbReference type="AlphaFoldDB" id="A0A8J2S4Y7"/>
<dbReference type="PANTHER" id="PTHR34153:SF2">
    <property type="entry name" value="SI:CH211-262H13.3-RELATED"/>
    <property type="match status" value="1"/>
</dbReference>
<gene>
    <name evidence="2" type="ORF">DGAL_LOCUS14246</name>
</gene>
<evidence type="ECO:0000313" key="3">
    <source>
        <dbReference type="Proteomes" id="UP000789390"/>
    </source>
</evidence>
<evidence type="ECO:0000259" key="1">
    <source>
        <dbReference type="Pfam" id="PF16064"/>
    </source>
</evidence>
<proteinExistence type="predicted"/>
<feature type="domain" description="DUF4806" evidence="1">
    <location>
        <begin position="20"/>
        <end position="94"/>
    </location>
</feature>
<dbReference type="Proteomes" id="UP000789390">
    <property type="component" value="Unassembled WGS sequence"/>
</dbReference>
<reference evidence="2" key="1">
    <citation type="submission" date="2021-11" db="EMBL/GenBank/DDBJ databases">
        <authorList>
            <person name="Schell T."/>
        </authorList>
    </citation>
    <scope>NUCLEOTIDE SEQUENCE</scope>
    <source>
        <strain evidence="2">M5</strain>
    </source>
</reference>
<dbReference type="PANTHER" id="PTHR34153">
    <property type="entry name" value="SI:CH211-262H13.3-RELATED-RELATED"/>
    <property type="match status" value="1"/>
</dbReference>
<dbReference type="OrthoDB" id="6747351at2759"/>